<accession>A0A5S5CM26</accession>
<dbReference type="InterPro" id="IPR013096">
    <property type="entry name" value="Cupin_2"/>
</dbReference>
<dbReference type="OrthoDB" id="288481at2"/>
<dbReference type="InterPro" id="IPR037923">
    <property type="entry name" value="HTH-like"/>
</dbReference>
<dbReference type="EMBL" id="VNHS01000001">
    <property type="protein sequence ID" value="TYP79715.1"/>
    <property type="molecule type" value="Genomic_DNA"/>
</dbReference>
<dbReference type="SMART" id="SM00342">
    <property type="entry name" value="HTH_ARAC"/>
    <property type="match status" value="1"/>
</dbReference>
<keyword evidence="2 5" id="KW-0238">DNA-binding</keyword>
<dbReference type="GO" id="GO:0043565">
    <property type="term" value="F:sequence-specific DNA binding"/>
    <property type="evidence" value="ECO:0007669"/>
    <property type="project" value="InterPro"/>
</dbReference>
<dbReference type="AlphaFoldDB" id="A0A5S5CM26"/>
<dbReference type="InterPro" id="IPR009057">
    <property type="entry name" value="Homeodomain-like_sf"/>
</dbReference>
<dbReference type="SUPFAM" id="SSF46689">
    <property type="entry name" value="Homeodomain-like"/>
    <property type="match status" value="2"/>
</dbReference>
<dbReference type="Proteomes" id="UP000323257">
    <property type="component" value="Unassembled WGS sequence"/>
</dbReference>
<keyword evidence="1" id="KW-0805">Transcription regulation</keyword>
<dbReference type="Gene3D" id="2.60.120.10">
    <property type="entry name" value="Jelly Rolls"/>
    <property type="match status" value="1"/>
</dbReference>
<evidence type="ECO:0000256" key="1">
    <source>
        <dbReference type="ARBA" id="ARBA00023015"/>
    </source>
</evidence>
<proteinExistence type="predicted"/>
<keyword evidence="3" id="KW-0804">Transcription</keyword>
<dbReference type="CDD" id="cd02208">
    <property type="entry name" value="cupin_RmlC-like"/>
    <property type="match status" value="1"/>
</dbReference>
<dbReference type="Gene3D" id="1.10.10.60">
    <property type="entry name" value="Homeodomain-like"/>
    <property type="match status" value="2"/>
</dbReference>
<organism evidence="5 6">
    <name type="scientific">Paenibacillus methanolicus</name>
    <dbReference type="NCBI Taxonomy" id="582686"/>
    <lineage>
        <taxon>Bacteria</taxon>
        <taxon>Bacillati</taxon>
        <taxon>Bacillota</taxon>
        <taxon>Bacilli</taxon>
        <taxon>Bacillales</taxon>
        <taxon>Paenibacillaceae</taxon>
        <taxon>Paenibacillus</taxon>
    </lineage>
</organism>
<dbReference type="RefSeq" id="WP_148927748.1">
    <property type="nucleotide sequence ID" value="NZ_VNHS01000001.1"/>
</dbReference>
<dbReference type="InterPro" id="IPR018060">
    <property type="entry name" value="HTH_AraC"/>
</dbReference>
<dbReference type="Pfam" id="PF07883">
    <property type="entry name" value="Cupin_2"/>
    <property type="match status" value="1"/>
</dbReference>
<dbReference type="SUPFAM" id="SSF51215">
    <property type="entry name" value="Regulatory protein AraC"/>
    <property type="match status" value="1"/>
</dbReference>
<keyword evidence="6" id="KW-1185">Reference proteome</keyword>
<dbReference type="Pfam" id="PF12833">
    <property type="entry name" value="HTH_18"/>
    <property type="match status" value="1"/>
</dbReference>
<dbReference type="PANTHER" id="PTHR43280:SF27">
    <property type="entry name" value="TRANSCRIPTIONAL REGULATOR MTLR"/>
    <property type="match status" value="1"/>
</dbReference>
<dbReference type="PANTHER" id="PTHR43280">
    <property type="entry name" value="ARAC-FAMILY TRANSCRIPTIONAL REGULATOR"/>
    <property type="match status" value="1"/>
</dbReference>
<gene>
    <name evidence="5" type="ORF">BCM02_101836</name>
</gene>
<name>A0A5S5CM26_9BACL</name>
<evidence type="ECO:0000313" key="6">
    <source>
        <dbReference type="Proteomes" id="UP000323257"/>
    </source>
</evidence>
<evidence type="ECO:0000256" key="2">
    <source>
        <dbReference type="ARBA" id="ARBA00023125"/>
    </source>
</evidence>
<evidence type="ECO:0000256" key="3">
    <source>
        <dbReference type="ARBA" id="ARBA00023163"/>
    </source>
</evidence>
<sequence>MRTFQEPIHYQDPRLRLKVWTFSYTGVGDAGVAIWHYHKEVEFILVLDGELEVFTPNNRYPLLSGDVVVIGSNQLHRSRTAQGRDVRYVVLHVDLSTYFDPAMMHYSRHFMEVLHPLESLNYMFRESAQARGEAGAVLLRIHDEVIGQPKGYEIAVSMYIKQLLLTLLRHDDRELLQPHEGIEAGLLGTIAEYVDSHLGSRIDMGSVSELAGMSYVYFSKYFKRKTGLAFTDYVNRKRIARAEQLLIVEGLSANAAAVAVGIENMSHFYALFKRFSGCTPKQFQSRVGRAGKRMEAPGLAVHDEDAAK</sequence>
<protein>
    <submittedName>
        <fullName evidence="5">AraC-like DNA-binding protein</fullName>
    </submittedName>
</protein>
<comment type="caution">
    <text evidence="5">The sequence shown here is derived from an EMBL/GenBank/DDBJ whole genome shotgun (WGS) entry which is preliminary data.</text>
</comment>
<evidence type="ECO:0000259" key="4">
    <source>
        <dbReference type="PROSITE" id="PS01124"/>
    </source>
</evidence>
<reference evidence="5 6" key="1">
    <citation type="submission" date="2019-07" db="EMBL/GenBank/DDBJ databases">
        <title>Genomic Encyclopedia of Type Strains, Phase III (KMG-III): the genomes of soil and plant-associated and newly described type strains.</title>
        <authorList>
            <person name="Whitman W."/>
        </authorList>
    </citation>
    <scope>NUCLEOTIDE SEQUENCE [LARGE SCALE GENOMIC DNA]</scope>
    <source>
        <strain evidence="5 6">BL24</strain>
    </source>
</reference>
<dbReference type="PROSITE" id="PS01124">
    <property type="entry name" value="HTH_ARAC_FAMILY_2"/>
    <property type="match status" value="1"/>
</dbReference>
<evidence type="ECO:0000313" key="5">
    <source>
        <dbReference type="EMBL" id="TYP79715.1"/>
    </source>
</evidence>
<dbReference type="GO" id="GO:0003700">
    <property type="term" value="F:DNA-binding transcription factor activity"/>
    <property type="evidence" value="ECO:0007669"/>
    <property type="project" value="InterPro"/>
</dbReference>
<feature type="domain" description="HTH araC/xylS-type" evidence="4">
    <location>
        <begin position="188"/>
        <end position="286"/>
    </location>
</feature>
<dbReference type="InterPro" id="IPR014710">
    <property type="entry name" value="RmlC-like_jellyroll"/>
</dbReference>